<proteinExistence type="predicted"/>
<dbReference type="AlphaFoldDB" id="W9C8F0"/>
<evidence type="ECO:0000313" key="2">
    <source>
        <dbReference type="EMBL" id="ESZ92136.1"/>
    </source>
</evidence>
<feature type="region of interest" description="Disordered" evidence="1">
    <location>
        <begin position="305"/>
        <end position="325"/>
    </location>
</feature>
<gene>
    <name evidence="2" type="ORF">SBOR_7483</name>
</gene>
<dbReference type="HOGENOM" id="CLU_855706_0_0_1"/>
<comment type="caution">
    <text evidence="2">The sequence shown here is derived from an EMBL/GenBank/DDBJ whole genome shotgun (WGS) entry which is preliminary data.</text>
</comment>
<dbReference type="EMBL" id="AYSA01000422">
    <property type="protein sequence ID" value="ESZ92136.1"/>
    <property type="molecule type" value="Genomic_DNA"/>
</dbReference>
<sequence length="325" mass="37642">MADVQQASPFDESDRLRVLQKKLGEQTPFSLVEINNAAEIVHELVRSQGLAFHFLQRKEPYSLRSTWNPKLKKSTSNPDWAEALRIFRETLNRLWQRGSYEMEHHKWMLRNRIIELGDSCQEFAYQLVEKDREIEKQKELQKLQTRAEVDLQDQIQSSIIKKEQMQTKLTASKDSRKILQEKLEGTNIRSFLDELIHQYEYLENIIKKQLNLKICDLVAQPVAPGVADNREEKHQLVTFGDTNNAIDLKSDGDDDIRNLGSAKTSERSKPQYNSHAYPLDSNNITKKVLGGRVTKNRVNRQRIGNDRATKYKDVAGMPPVELRSA</sequence>
<reference evidence="2 3" key="1">
    <citation type="journal article" date="2014" name="Genome Announc.">
        <title>Draft genome sequence of Sclerotinia borealis, a psychrophilic plant pathogenic fungus.</title>
        <authorList>
            <person name="Mardanov A.V."/>
            <person name="Beletsky A.V."/>
            <person name="Kadnikov V.V."/>
            <person name="Ignatov A.N."/>
            <person name="Ravin N.V."/>
        </authorList>
    </citation>
    <scope>NUCLEOTIDE SEQUENCE [LARGE SCALE GENOMIC DNA]</scope>
    <source>
        <strain evidence="3">F-4157</strain>
    </source>
</reference>
<evidence type="ECO:0000313" key="3">
    <source>
        <dbReference type="Proteomes" id="UP000019487"/>
    </source>
</evidence>
<accession>W9C8F0</accession>
<protein>
    <submittedName>
        <fullName evidence="2">Uncharacterized protein</fullName>
    </submittedName>
</protein>
<organism evidence="2 3">
    <name type="scientific">Sclerotinia borealis (strain F-4128)</name>
    <dbReference type="NCBI Taxonomy" id="1432307"/>
    <lineage>
        <taxon>Eukaryota</taxon>
        <taxon>Fungi</taxon>
        <taxon>Dikarya</taxon>
        <taxon>Ascomycota</taxon>
        <taxon>Pezizomycotina</taxon>
        <taxon>Leotiomycetes</taxon>
        <taxon>Helotiales</taxon>
        <taxon>Sclerotiniaceae</taxon>
        <taxon>Sclerotinia</taxon>
    </lineage>
</organism>
<name>W9C8F0_SCLBF</name>
<evidence type="ECO:0000256" key="1">
    <source>
        <dbReference type="SAM" id="MobiDB-lite"/>
    </source>
</evidence>
<dbReference type="Proteomes" id="UP000019487">
    <property type="component" value="Unassembled WGS sequence"/>
</dbReference>
<keyword evidence="3" id="KW-1185">Reference proteome</keyword>